<dbReference type="PROSITE" id="PS50004">
    <property type="entry name" value="C2"/>
    <property type="match status" value="2"/>
</dbReference>
<protein>
    <recommendedName>
        <fullName evidence="6">Synaptotagmin-like protein 2</fullName>
    </recommendedName>
</protein>
<dbReference type="GO" id="GO:0031267">
    <property type="term" value="F:small GTPase binding"/>
    <property type="evidence" value="ECO:0007669"/>
    <property type="project" value="InterPro"/>
</dbReference>
<dbReference type="Pfam" id="PF00168">
    <property type="entry name" value="C2"/>
    <property type="match status" value="2"/>
</dbReference>
<feature type="region of interest" description="Disordered" evidence="8">
    <location>
        <begin position="824"/>
        <end position="877"/>
    </location>
</feature>
<evidence type="ECO:0000256" key="4">
    <source>
        <dbReference type="ARBA" id="ARBA00022737"/>
    </source>
</evidence>
<dbReference type="SMART" id="SM00239">
    <property type="entry name" value="C2"/>
    <property type="match status" value="2"/>
</dbReference>
<feature type="compositionally biased region" description="Low complexity" evidence="8">
    <location>
        <begin position="1075"/>
        <end position="1090"/>
    </location>
</feature>
<evidence type="ECO:0000256" key="5">
    <source>
        <dbReference type="ARBA" id="ARBA00023136"/>
    </source>
</evidence>
<dbReference type="Gene3D" id="2.60.40.150">
    <property type="entry name" value="C2 domain"/>
    <property type="match status" value="2"/>
</dbReference>
<feature type="region of interest" description="Disordered" evidence="8">
    <location>
        <begin position="94"/>
        <end position="356"/>
    </location>
</feature>
<keyword evidence="12" id="KW-1185">Reference proteome</keyword>
<dbReference type="Gene3D" id="6.10.250.3000">
    <property type="match status" value="1"/>
</dbReference>
<feature type="compositionally biased region" description="Low complexity" evidence="8">
    <location>
        <begin position="226"/>
        <end position="250"/>
    </location>
</feature>
<feature type="region of interest" description="Disordered" evidence="8">
    <location>
        <begin position="1251"/>
        <end position="1307"/>
    </location>
</feature>
<feature type="compositionally biased region" description="Polar residues" evidence="8">
    <location>
        <begin position="259"/>
        <end position="285"/>
    </location>
</feature>
<dbReference type="InterPro" id="IPR000008">
    <property type="entry name" value="C2_dom"/>
</dbReference>
<dbReference type="Pfam" id="PF02318">
    <property type="entry name" value="FYVE_2"/>
    <property type="match status" value="1"/>
</dbReference>
<gene>
    <name evidence="11" type="ORF">ABG768_007425</name>
</gene>
<keyword evidence="2" id="KW-1003">Cell membrane</keyword>
<feature type="compositionally biased region" description="Basic and acidic residues" evidence="8">
    <location>
        <begin position="691"/>
        <end position="703"/>
    </location>
</feature>
<comment type="subcellular location">
    <subcellularLocation>
        <location evidence="1">Cell membrane</location>
    </subcellularLocation>
</comment>
<feature type="region of interest" description="Disordered" evidence="8">
    <location>
        <begin position="747"/>
        <end position="769"/>
    </location>
</feature>
<feature type="compositionally biased region" description="Basic and acidic residues" evidence="8">
    <location>
        <begin position="614"/>
        <end position="634"/>
    </location>
</feature>
<feature type="compositionally biased region" description="Polar residues" evidence="8">
    <location>
        <begin position="110"/>
        <end position="119"/>
    </location>
</feature>
<dbReference type="GO" id="GO:0070382">
    <property type="term" value="C:exocytic vesicle"/>
    <property type="evidence" value="ECO:0007669"/>
    <property type="project" value="TreeGrafter"/>
</dbReference>
<dbReference type="PANTHER" id="PTHR45716:SF5">
    <property type="entry name" value="SYNAPTOTAGMIN-LIKE PROTEIN 2"/>
    <property type="match status" value="1"/>
</dbReference>
<feature type="compositionally biased region" description="Acidic residues" evidence="8">
    <location>
        <begin position="941"/>
        <end position="951"/>
    </location>
</feature>
<evidence type="ECO:0000256" key="6">
    <source>
        <dbReference type="ARBA" id="ARBA00072164"/>
    </source>
</evidence>
<feature type="domain" description="RabBD" evidence="10">
    <location>
        <begin position="1"/>
        <end position="57"/>
    </location>
</feature>
<dbReference type="GO" id="GO:0042043">
    <property type="term" value="F:neurexin family protein binding"/>
    <property type="evidence" value="ECO:0007669"/>
    <property type="project" value="TreeGrafter"/>
</dbReference>
<feature type="region of interest" description="Disordered" evidence="8">
    <location>
        <begin position="939"/>
        <end position="970"/>
    </location>
</feature>
<feature type="region of interest" description="Disordered" evidence="8">
    <location>
        <begin position="1370"/>
        <end position="1398"/>
    </location>
</feature>
<keyword evidence="4" id="KW-0677">Repeat</keyword>
<feature type="region of interest" description="Disordered" evidence="8">
    <location>
        <begin position="1137"/>
        <end position="1216"/>
    </location>
</feature>
<feature type="compositionally biased region" description="Polar residues" evidence="8">
    <location>
        <begin position="1151"/>
        <end position="1169"/>
    </location>
</feature>
<dbReference type="FunFam" id="2.60.40.150:FF:000040">
    <property type="entry name" value="synaptotagmin-like protein 2 isoform X2"/>
    <property type="match status" value="1"/>
</dbReference>
<dbReference type="EMBL" id="JAWDJR010000015">
    <property type="protein sequence ID" value="KAK9962040.1"/>
    <property type="molecule type" value="Genomic_DNA"/>
</dbReference>
<proteinExistence type="predicted"/>
<feature type="domain" description="C2" evidence="9">
    <location>
        <begin position="1576"/>
        <end position="1705"/>
    </location>
</feature>
<feature type="compositionally biased region" description="Polar residues" evidence="8">
    <location>
        <begin position="1028"/>
        <end position="1046"/>
    </location>
</feature>
<feature type="region of interest" description="Disordered" evidence="8">
    <location>
        <begin position="987"/>
        <end position="1119"/>
    </location>
</feature>
<dbReference type="Proteomes" id="UP001479290">
    <property type="component" value="Unassembled WGS sequence"/>
</dbReference>
<feature type="compositionally biased region" description="Basic and acidic residues" evidence="8">
    <location>
        <begin position="286"/>
        <end position="295"/>
    </location>
</feature>
<dbReference type="CDD" id="cd04020">
    <property type="entry name" value="C2B_SLP_1-2-3-4"/>
    <property type="match status" value="1"/>
</dbReference>
<dbReference type="FunFam" id="2.60.40.150:FF:000006">
    <property type="entry name" value="Synaptotagmin-like 5, isoform CRA_a"/>
    <property type="match status" value="1"/>
</dbReference>
<evidence type="ECO:0000256" key="8">
    <source>
        <dbReference type="SAM" id="MobiDB-lite"/>
    </source>
</evidence>
<dbReference type="GO" id="GO:0006887">
    <property type="term" value="P:exocytosis"/>
    <property type="evidence" value="ECO:0007669"/>
    <property type="project" value="UniProtKB-KW"/>
</dbReference>
<organism evidence="11 12">
    <name type="scientific">Culter alburnus</name>
    <name type="common">Topmouth culter</name>
    <dbReference type="NCBI Taxonomy" id="194366"/>
    <lineage>
        <taxon>Eukaryota</taxon>
        <taxon>Metazoa</taxon>
        <taxon>Chordata</taxon>
        <taxon>Craniata</taxon>
        <taxon>Vertebrata</taxon>
        <taxon>Euteleostomi</taxon>
        <taxon>Actinopterygii</taxon>
        <taxon>Neopterygii</taxon>
        <taxon>Teleostei</taxon>
        <taxon>Ostariophysi</taxon>
        <taxon>Cypriniformes</taxon>
        <taxon>Xenocyprididae</taxon>
        <taxon>Xenocypridinae</taxon>
        <taxon>Culter</taxon>
    </lineage>
</organism>
<feature type="compositionally biased region" description="Polar residues" evidence="8">
    <location>
        <begin position="1099"/>
        <end position="1119"/>
    </location>
</feature>
<feature type="region of interest" description="Disordered" evidence="8">
    <location>
        <begin position="679"/>
        <end position="705"/>
    </location>
</feature>
<evidence type="ECO:0000256" key="3">
    <source>
        <dbReference type="ARBA" id="ARBA00022483"/>
    </source>
</evidence>
<feature type="compositionally biased region" description="Low complexity" evidence="8">
    <location>
        <begin position="315"/>
        <end position="328"/>
    </location>
</feature>
<evidence type="ECO:0000313" key="12">
    <source>
        <dbReference type="Proteomes" id="UP001479290"/>
    </source>
</evidence>
<sequence>MIDLSHLSEEEQEMIMTVLKRDAELKKAEEERIKQLQKAVPEEDRRKYLSGEWFYEVKSQRHQDRIHGSDIIMASMKQRKPSVVEYLTKSWGGRSRSISRKDSDGIMTSPKKTQTTESSEQLKERENGDTLEVQQENLSIGMRSPSKPRHNPFNSVPIELDFEETDIHFTSGPGLRKSIDRGSESQVKHQEASNSEGNSEVSNTTQNGPPGQKPVPKKRTKINKPQSSISDSASSVSSQSVSTTAGSSIRSPPPRSIPKHSSNEPTLKTQLRQPVVSLSSVCKNSSQERDPEESKLSLGSTEESSSKIENKEPFSSPSPLKLPKSRLPVRASSQLIIPPRGIQEKPKIQPRLSLNSITRADDGKKVEELLKQRRETNSCLPQSPSMELEGQNISGEIYHPRENAVFALTDNTKKPLDEITALQPTQHKSENVENPMAQFPKLEATRTEENIKKTAVGQQVPRSLNITDTFNKTDASSDSDSNYSPLVFNIKQKTNNSKQENAKLEVMTDEHIQTPTDEQGDSIAKVLEWFSRSSDSSDMLDIESNVQEDMEEDTKIDDIDFEDEVDLRSKPRDNVYLIIPRQSEEVPSEVNMTFLQQTDWGKEQSADEPTQNIPKDRRRSESASHDEPLIRKPSNDSALIANNDPLEIPEVNISVGGKISQNENKTEAFIKREEVTKVKLESTDIKQTQHQPKERPGAEENQRPKIANLRSFWEKENIGPKILISKSSVPGKTEKCIPSDVSRKLTEHVEDQQRSEQSLKVTSPKHQKKETVVEDLDLEHVGSANTIYKPQVTIVTDESKPPVIYANQKVDQILAGSSLDKDVTLPRLKSPSPSLDSGSLQVGQNDDSMGGTVSTYSSDADHSSPKELEAKSRTAPRTNQVPFVKQNLQQENMAERIKQLKSFWEKESKTSAAAQIRSTTTARLNQRFTKSEFDLRTIGTEYDDEDDDEDSTSARGRLSPNFSVQPLRKDKPVVMDGMSTLQFKNLRDFWGGSPKKSGQRSPVLESGIQRSLSPQSPNERANVKDFNESQNGKTSSPAKTRAFQSPSKKRIMSRQESESKTNHRISGEAISHEVSQSLQAQKSSQIASKSTMVPKPQAGQESHPQQGRRSSKGSLNGKSNAMRRATSMFSVNTAFEEQSQDLHLQSKKTQDPTMQQVKKTPEASITQSRKTQEASYIMPKTSPEISWRDRDKNTQRRPSRTSEDSDSQPLARSFIPRDYQHYLGITEDRSMYTPPPVTEQVDDFICTSFTSSPETNRSCKCSPVKTSTPVQGSPDLQTRRGSLGRYSTTQTDGNATKGNSNCENESPIQKALRRATSRPVYHKSMEDISILPRQDQKLKQTSDYMQGNYDVVQTSFATSDPEHLKQLSKSVPSFLQKESDEGESDSESSSRSSVPQWNNRQFTNLSNYSGSTSLSSVSGSVASVYNSDYSSVDVQGSIQFSLNYVQKLREFHIFVVQCQNLAAVDTKRNRSDPYVKSYLIPDPANLGKRKTAVKKKTLNPTYNEILRYRVRMEYLTSQVLNLSAWHNDTFGRNSFLGEIELDLSSWDFTDTEMKLFPLKPRNLFSQTTNSLQPSDLRGQMRLAIRFLPQISHSKNIPGSGEVHIWVKDCKNLPLIRSPTIDPYVKCFVLPDTSKKSRQKTRVLKRTTNPIFNHTMVYDGFRAEDLKEACVELTVWDRDRLANHSLGGLRLGMGTGKSYGVQVDWMDSTTEEVALWRRMMESPNEWVEGLLPLRIVTAAKNTWK</sequence>
<evidence type="ECO:0000313" key="11">
    <source>
        <dbReference type="EMBL" id="KAK9962040.1"/>
    </source>
</evidence>
<accession>A0AAW1ZL32</accession>
<keyword evidence="3" id="KW-0268">Exocytosis</keyword>
<evidence type="ECO:0000259" key="10">
    <source>
        <dbReference type="PROSITE" id="PS50916"/>
    </source>
</evidence>
<feature type="coiled-coil region" evidence="7">
    <location>
        <begin position="19"/>
        <end position="46"/>
    </location>
</feature>
<feature type="compositionally biased region" description="Basic and acidic residues" evidence="8">
    <location>
        <begin position="859"/>
        <end position="872"/>
    </location>
</feature>
<dbReference type="PROSITE" id="PS50916">
    <property type="entry name" value="RABBD"/>
    <property type="match status" value="1"/>
</dbReference>
<feature type="compositionally biased region" description="Polar residues" evidence="8">
    <location>
        <begin position="192"/>
        <end position="209"/>
    </location>
</feature>
<feature type="compositionally biased region" description="Basic and acidic residues" evidence="8">
    <location>
        <begin position="177"/>
        <end position="191"/>
    </location>
</feature>
<evidence type="ECO:0000259" key="9">
    <source>
        <dbReference type="PROSITE" id="PS50004"/>
    </source>
</evidence>
<keyword evidence="7" id="KW-0175">Coiled coil</keyword>
<reference evidence="11 12" key="1">
    <citation type="submission" date="2024-05" db="EMBL/GenBank/DDBJ databases">
        <title>A high-quality chromosomal-level genome assembly of Topmouth culter (Culter alburnus).</title>
        <authorList>
            <person name="Zhao H."/>
        </authorList>
    </citation>
    <scope>NUCLEOTIDE SEQUENCE [LARGE SCALE GENOMIC DNA]</scope>
    <source>
        <strain evidence="11">CATC2023</strain>
        <tissue evidence="11">Muscle</tissue>
    </source>
</reference>
<feature type="domain" description="C2" evidence="9">
    <location>
        <begin position="1434"/>
        <end position="1556"/>
    </location>
</feature>
<feature type="compositionally biased region" description="Polar residues" evidence="8">
    <location>
        <begin position="1008"/>
        <end position="1019"/>
    </location>
</feature>
<dbReference type="InterPro" id="IPR043567">
    <property type="entry name" value="SYTL1-5_C2B"/>
</dbReference>
<dbReference type="SUPFAM" id="SSF49562">
    <property type="entry name" value="C2 domain (Calcium/lipid-binding domain, CaLB)"/>
    <property type="match status" value="2"/>
</dbReference>
<dbReference type="InterPro" id="IPR035892">
    <property type="entry name" value="C2_domain_sf"/>
</dbReference>
<feature type="compositionally biased region" description="Polar residues" evidence="8">
    <location>
        <begin position="831"/>
        <end position="858"/>
    </location>
</feature>
<dbReference type="CDD" id="cd08393">
    <property type="entry name" value="C2A_SLP-1_2"/>
    <property type="match status" value="1"/>
</dbReference>
<name>A0AAW1ZL32_CULAL</name>
<evidence type="ECO:0000256" key="7">
    <source>
        <dbReference type="SAM" id="Coils"/>
    </source>
</evidence>
<keyword evidence="5" id="KW-0472">Membrane</keyword>
<dbReference type="InterPro" id="IPR010911">
    <property type="entry name" value="Rab_BD"/>
</dbReference>
<evidence type="ECO:0000256" key="1">
    <source>
        <dbReference type="ARBA" id="ARBA00004236"/>
    </source>
</evidence>
<dbReference type="PANTHER" id="PTHR45716">
    <property type="entry name" value="BITESIZE, ISOFORM I"/>
    <property type="match status" value="1"/>
</dbReference>
<feature type="region of interest" description="Disordered" evidence="8">
    <location>
        <begin position="597"/>
        <end position="641"/>
    </location>
</feature>
<comment type="caution">
    <text evidence="11">The sequence shown here is derived from an EMBL/GenBank/DDBJ whole genome shotgun (WGS) entry which is preliminary data.</text>
</comment>
<dbReference type="GO" id="GO:0006886">
    <property type="term" value="P:intracellular protein transport"/>
    <property type="evidence" value="ECO:0007669"/>
    <property type="project" value="InterPro"/>
</dbReference>
<dbReference type="GO" id="GO:0005886">
    <property type="term" value="C:plasma membrane"/>
    <property type="evidence" value="ECO:0007669"/>
    <property type="project" value="UniProtKB-SubCell"/>
</dbReference>
<dbReference type="InterPro" id="IPR041282">
    <property type="entry name" value="FYVE_2"/>
</dbReference>
<evidence type="ECO:0000256" key="2">
    <source>
        <dbReference type="ARBA" id="ARBA00022475"/>
    </source>
</evidence>